<dbReference type="NCBIfam" id="TIGR01656">
    <property type="entry name" value="Histidinol-ppas"/>
    <property type="match status" value="1"/>
</dbReference>
<reference evidence="8 9" key="1">
    <citation type="journal article" date="2007" name="Genome Res.">
        <title>Genome characteristics of facultatively symbiotic Frankia sp. strains reflect host range and host plant biogeography.</title>
        <authorList>
            <person name="Normand P."/>
            <person name="Lapierre P."/>
            <person name="Tisa L.S."/>
            <person name="Gogarten J.P."/>
            <person name="Alloisio N."/>
            <person name="Bagnarol E."/>
            <person name="Bassi C.A."/>
            <person name="Berry A.M."/>
            <person name="Bickhart D.M."/>
            <person name="Choisne N."/>
            <person name="Couloux A."/>
            <person name="Cournoyer B."/>
            <person name="Cruveiller S."/>
            <person name="Daubin V."/>
            <person name="Demange N."/>
            <person name="Francino M.P."/>
            <person name="Goltsman E."/>
            <person name="Huang Y."/>
            <person name="Kopp O.R."/>
            <person name="Labarre L."/>
            <person name="Lapidus A."/>
            <person name="Lavire C."/>
            <person name="Marechal J."/>
            <person name="Martinez M."/>
            <person name="Mastronunzio J.E."/>
            <person name="Mullin B.C."/>
            <person name="Niemann J."/>
            <person name="Pujic P."/>
            <person name="Rawnsley T."/>
            <person name="Rouy Z."/>
            <person name="Schenowitz C."/>
            <person name="Sellstedt A."/>
            <person name="Tavares F."/>
            <person name="Tomkins J.P."/>
            <person name="Vallenet D."/>
            <person name="Valverde C."/>
            <person name="Wall L.G."/>
            <person name="Wang Y."/>
            <person name="Medigue C."/>
            <person name="Benson D.R."/>
        </authorList>
    </citation>
    <scope>NUCLEOTIDE SEQUENCE [LARGE SCALE GENOMIC DNA]</scope>
    <source>
        <strain evidence="9">DSM 45986 / CECT 9034 / ACN14a</strain>
    </source>
</reference>
<evidence type="ECO:0000313" key="8">
    <source>
        <dbReference type="EMBL" id="CAJ62575.1"/>
    </source>
</evidence>
<dbReference type="InterPro" id="IPR006543">
    <property type="entry name" value="Histidinol-phos"/>
</dbReference>
<dbReference type="InterPro" id="IPR036412">
    <property type="entry name" value="HAD-like_sf"/>
</dbReference>
<dbReference type="SUPFAM" id="SSF56784">
    <property type="entry name" value="HAD-like"/>
    <property type="match status" value="1"/>
</dbReference>
<evidence type="ECO:0000256" key="3">
    <source>
        <dbReference type="ARBA" id="ARBA00022490"/>
    </source>
</evidence>
<dbReference type="Pfam" id="PF13242">
    <property type="entry name" value="Hydrolase_like"/>
    <property type="match status" value="1"/>
</dbReference>
<sequence length="205" mass="20907">MLNSDDSPRVDGRYVPNQVRAVLFDRDGTLCVDVPYNGDPDRVEPVATAPAALWRLRAAGVATAVVSNQSGIGRGLVTGRQVDAVNRRLDALLGGLGPILVCPHAPDAGCPCRKPAPALLLAAADRLGVHPGSCAFVGDIGSDMAAAAAAAMRGVLVPTPVTRAVEVAAAVEVAPDLLTAVDRLLGDDPATRVARVGPAARSGRS</sequence>
<dbReference type="PANTHER" id="PTHR42891:SF1">
    <property type="entry name" value="D-GLYCERO-BETA-D-MANNO-HEPTOSE-1,7-BISPHOSPHATE 7-PHOSPHATASE"/>
    <property type="match status" value="1"/>
</dbReference>
<evidence type="ECO:0000256" key="4">
    <source>
        <dbReference type="ARBA" id="ARBA00022723"/>
    </source>
</evidence>
<dbReference type="InterPro" id="IPR004446">
    <property type="entry name" value="Heptose_bisP_phosphatase"/>
</dbReference>
<dbReference type="Proteomes" id="UP000000657">
    <property type="component" value="Chromosome"/>
</dbReference>
<keyword evidence="6" id="KW-0119">Carbohydrate metabolism</keyword>
<dbReference type="EMBL" id="CT573213">
    <property type="protein sequence ID" value="CAJ62575.1"/>
    <property type="molecule type" value="Genomic_DNA"/>
</dbReference>
<evidence type="ECO:0000256" key="7">
    <source>
        <dbReference type="ARBA" id="ARBA00031828"/>
    </source>
</evidence>
<keyword evidence="3" id="KW-0963">Cytoplasm</keyword>
<dbReference type="GO" id="GO:0016791">
    <property type="term" value="F:phosphatase activity"/>
    <property type="evidence" value="ECO:0007669"/>
    <property type="project" value="InterPro"/>
</dbReference>
<dbReference type="GO" id="GO:0005975">
    <property type="term" value="P:carbohydrate metabolic process"/>
    <property type="evidence" value="ECO:0007669"/>
    <property type="project" value="InterPro"/>
</dbReference>
<dbReference type="PANTHER" id="PTHR42891">
    <property type="entry name" value="D-GLYCERO-BETA-D-MANNO-HEPTOSE-1,7-BISPHOSPHATE 7-PHOSPHATASE"/>
    <property type="match status" value="1"/>
</dbReference>
<evidence type="ECO:0000256" key="2">
    <source>
        <dbReference type="ARBA" id="ARBA00005628"/>
    </source>
</evidence>
<organism evidence="8 9">
    <name type="scientific">Frankia alni (strain DSM 45986 / CECT 9034 / ACN14a)</name>
    <dbReference type="NCBI Taxonomy" id="326424"/>
    <lineage>
        <taxon>Bacteria</taxon>
        <taxon>Bacillati</taxon>
        <taxon>Actinomycetota</taxon>
        <taxon>Actinomycetes</taxon>
        <taxon>Frankiales</taxon>
        <taxon>Frankiaceae</taxon>
        <taxon>Frankia</taxon>
    </lineage>
</organism>
<evidence type="ECO:0000256" key="6">
    <source>
        <dbReference type="ARBA" id="ARBA00023277"/>
    </source>
</evidence>
<comment type="subcellular location">
    <subcellularLocation>
        <location evidence="1">Cytoplasm</location>
    </subcellularLocation>
</comment>
<dbReference type="GO" id="GO:0046872">
    <property type="term" value="F:metal ion binding"/>
    <property type="evidence" value="ECO:0007669"/>
    <property type="project" value="UniProtKB-KW"/>
</dbReference>
<evidence type="ECO:0000256" key="1">
    <source>
        <dbReference type="ARBA" id="ARBA00004496"/>
    </source>
</evidence>
<keyword evidence="9" id="KW-1185">Reference proteome</keyword>
<keyword evidence="4" id="KW-0479">Metal-binding</keyword>
<dbReference type="InterPro" id="IPR006549">
    <property type="entry name" value="HAD-SF_hydro_IIIA"/>
</dbReference>
<keyword evidence="5" id="KW-0378">Hydrolase</keyword>
<dbReference type="AlphaFoldDB" id="Q0RIU0"/>
<dbReference type="STRING" id="326424.FRAAL3932"/>
<gene>
    <name evidence="8" type="ordered locus">FRAAL3932</name>
</gene>
<name>Q0RIU0_FRAAA</name>
<dbReference type="Gene3D" id="3.40.50.1000">
    <property type="entry name" value="HAD superfamily/HAD-like"/>
    <property type="match status" value="1"/>
</dbReference>
<protein>
    <recommendedName>
        <fullName evidence="7">D,D-heptose 1,7-bisphosphate phosphatase</fullName>
    </recommendedName>
</protein>
<comment type="similarity">
    <text evidence="2">Belongs to the GmhB family.</text>
</comment>
<dbReference type="GO" id="GO:0005737">
    <property type="term" value="C:cytoplasm"/>
    <property type="evidence" value="ECO:0007669"/>
    <property type="project" value="UniProtKB-SubCell"/>
</dbReference>
<dbReference type="KEGG" id="fal:FRAAL3932"/>
<evidence type="ECO:0000256" key="5">
    <source>
        <dbReference type="ARBA" id="ARBA00022801"/>
    </source>
</evidence>
<accession>Q0RIU0</accession>
<dbReference type="InterPro" id="IPR023214">
    <property type="entry name" value="HAD_sf"/>
</dbReference>
<dbReference type="NCBIfam" id="TIGR01662">
    <property type="entry name" value="HAD-SF-IIIA"/>
    <property type="match status" value="1"/>
</dbReference>
<dbReference type="eggNOG" id="COG0241">
    <property type="taxonomic scope" value="Bacteria"/>
</dbReference>
<proteinExistence type="inferred from homology"/>
<evidence type="ECO:0000313" key="9">
    <source>
        <dbReference type="Proteomes" id="UP000000657"/>
    </source>
</evidence>
<dbReference type="HOGENOM" id="CLU_085077_2_2_11"/>